<proteinExistence type="predicted"/>
<organism evidence="2 3">
    <name type="scientific">Pseudooceanicola batsensis (strain ATCC BAA-863 / DSM 15984 / KCTC 12145 / HTCC2597)</name>
    <name type="common">Oceanicola batsensis</name>
    <dbReference type="NCBI Taxonomy" id="252305"/>
    <lineage>
        <taxon>Bacteria</taxon>
        <taxon>Pseudomonadati</taxon>
        <taxon>Pseudomonadota</taxon>
        <taxon>Alphaproteobacteria</taxon>
        <taxon>Rhodobacterales</taxon>
        <taxon>Paracoccaceae</taxon>
        <taxon>Pseudooceanicola</taxon>
    </lineage>
</organism>
<comment type="caution">
    <text evidence="2">The sequence shown here is derived from an EMBL/GenBank/DDBJ whole genome shotgun (WGS) entry which is preliminary data.</text>
</comment>
<dbReference type="STRING" id="252305.OB2597_12563"/>
<accession>A3TXU1</accession>
<dbReference type="HOGENOM" id="CLU_582464_0_0_5"/>
<keyword evidence="3" id="KW-1185">Reference proteome</keyword>
<sequence length="481" mass="54489">MSKYRVHGRPSRGVGSAVHRVEELAVRLGLFQLGDQEFDGIRRAHRVQDTPQDKGLLQIDLVDQKVLFPGARLEDVHRREDTLVRNLAVQDNLGVAGALELFEDHFVHPAARVDQSRRDDRQRPALFDIPRRAEEPLGSLQCVRINTTRQHLARGRHNRVECPTKSCDRVEKDNDISLVLDQTLGLLDHHLRDRHVPRRRFVECRGNHLALHRPLHVGHFLGSFVDQQDDQVAFRMIGLNRMGDVLQQDRLAGPRRCHDQRPLPLADRGHQVDDPGRAVLDGRILDLHLQTLVGIERRQVVEGHLVPRLLGLFEVDLGDRGQGKVPLVVVGLLHQPLDRIPRPQRILADHVGRDIDVVRARQIVRLGRPEKAEPVLKHLEHAVAADLPVLVRPLAQDLEHHFALAHGRGILDLELLGHGQQVLGALRLEVGKVQSVRCHGMLRQPARRARGLDRMGNRPARTGGLMRGSRDLRRSSQRVRT</sequence>
<name>A3TXU1_PSEBH</name>
<evidence type="ECO:0000256" key="1">
    <source>
        <dbReference type="SAM" id="MobiDB-lite"/>
    </source>
</evidence>
<feature type="region of interest" description="Disordered" evidence="1">
    <location>
        <begin position="453"/>
        <end position="481"/>
    </location>
</feature>
<dbReference type="EMBL" id="AAMO01000005">
    <property type="protein sequence ID" value="EAQ02975.1"/>
    <property type="molecule type" value="Genomic_DNA"/>
</dbReference>
<dbReference type="eggNOG" id="ENOG502ZBEI">
    <property type="taxonomic scope" value="Bacteria"/>
</dbReference>
<evidence type="ECO:0000313" key="3">
    <source>
        <dbReference type="Proteomes" id="UP000004318"/>
    </source>
</evidence>
<dbReference type="Proteomes" id="UP000004318">
    <property type="component" value="Unassembled WGS sequence"/>
</dbReference>
<evidence type="ECO:0000313" key="2">
    <source>
        <dbReference type="EMBL" id="EAQ02975.1"/>
    </source>
</evidence>
<protein>
    <submittedName>
        <fullName evidence="2">Uncharacterized protein</fullName>
    </submittedName>
</protein>
<gene>
    <name evidence="2" type="ORF">OB2597_12563</name>
</gene>
<dbReference type="AlphaFoldDB" id="A3TXU1"/>
<reference evidence="2 3" key="1">
    <citation type="journal article" date="2010" name="J. Bacteriol.">
        <title>Genome sequences of Oceanicola granulosus HTCC2516(T) and Oceanicola batsensis HTCC2597(TDelta).</title>
        <authorList>
            <person name="Thrash J.C."/>
            <person name="Cho J.C."/>
            <person name="Vergin K.L."/>
            <person name="Giovannoni S.J."/>
        </authorList>
    </citation>
    <scope>NUCLEOTIDE SEQUENCE [LARGE SCALE GENOMIC DNA]</scope>
    <source>
        <strain evidence="3">ATCC BAA-863 / DSM 15984 / KCTC 12145 / HTCC2597</strain>
    </source>
</reference>